<sequence>MFGRSKKRKSSGSRGLRRLPKRVLAPVEEIVEQGLLVADVAVRMTVKNTIIMNALKRNVDYDATQINTMVHDSCVDLAEERERDARHIARMRNEIRDTGRSSWSESDYGNDDNRTLRHRQEVYEQVAEELHKRASDPTYLEETAERARQAAWHEIGGSLADRATQPYYSGNYNDEYGSERDSRIQQLIEKDLTSLIREQAAKAAGESGETLSDAPKKRIFKRKDRSASAS</sequence>
<proteinExistence type="predicted"/>
<evidence type="ECO:0008006" key="4">
    <source>
        <dbReference type="Google" id="ProtNLM"/>
    </source>
</evidence>
<feature type="region of interest" description="Disordered" evidence="1">
    <location>
        <begin position="199"/>
        <end position="230"/>
    </location>
</feature>
<evidence type="ECO:0000313" key="2">
    <source>
        <dbReference type="EMBL" id="MBP1324790.1"/>
    </source>
</evidence>
<reference evidence="2" key="1">
    <citation type="submission" date="2021-02" db="EMBL/GenBank/DDBJ databases">
        <title>Sequencing the genomes of 1000 actinobacteria strains.</title>
        <authorList>
            <person name="Klenk H.-P."/>
        </authorList>
    </citation>
    <scope>NUCLEOTIDE SEQUENCE</scope>
    <source>
        <strain evidence="2">DSM 22850</strain>
    </source>
</reference>
<evidence type="ECO:0000313" key="3">
    <source>
        <dbReference type="Proteomes" id="UP000675163"/>
    </source>
</evidence>
<gene>
    <name evidence="2" type="ORF">JOF28_000022</name>
</gene>
<dbReference type="EMBL" id="JAFIDA010000001">
    <property type="protein sequence ID" value="MBP1324790.1"/>
    <property type="molecule type" value="Genomic_DNA"/>
</dbReference>
<comment type="caution">
    <text evidence="2">The sequence shown here is derived from an EMBL/GenBank/DDBJ whole genome shotgun (WGS) entry which is preliminary data.</text>
</comment>
<dbReference type="RefSeq" id="WP_209703918.1">
    <property type="nucleotide sequence ID" value="NZ_JAFIDA010000001.1"/>
</dbReference>
<dbReference type="AlphaFoldDB" id="A0A940PKF7"/>
<protein>
    <recommendedName>
        <fullName evidence="4">Asparagine synthase</fullName>
    </recommendedName>
</protein>
<keyword evidence="3" id="KW-1185">Reference proteome</keyword>
<organism evidence="2 3">
    <name type="scientific">Leucobacter exalbidus</name>
    <dbReference type="NCBI Taxonomy" id="662960"/>
    <lineage>
        <taxon>Bacteria</taxon>
        <taxon>Bacillati</taxon>
        <taxon>Actinomycetota</taxon>
        <taxon>Actinomycetes</taxon>
        <taxon>Micrococcales</taxon>
        <taxon>Microbacteriaceae</taxon>
        <taxon>Leucobacter</taxon>
    </lineage>
</organism>
<accession>A0A940PKF7</accession>
<name>A0A940PKF7_9MICO</name>
<dbReference type="Proteomes" id="UP000675163">
    <property type="component" value="Unassembled WGS sequence"/>
</dbReference>
<evidence type="ECO:0000256" key="1">
    <source>
        <dbReference type="SAM" id="MobiDB-lite"/>
    </source>
</evidence>